<gene>
    <name evidence="2" type="ORF">J2Z71_000285</name>
</gene>
<reference evidence="2 3" key="1">
    <citation type="submission" date="2021-03" db="EMBL/GenBank/DDBJ databases">
        <title>Genomic Encyclopedia of Type Strains, Phase IV (KMG-IV): sequencing the most valuable type-strain genomes for metagenomic binning, comparative biology and taxonomic classification.</title>
        <authorList>
            <person name="Goeker M."/>
        </authorList>
    </citation>
    <scope>NUCLEOTIDE SEQUENCE [LARGE SCALE GENOMIC DNA]</scope>
    <source>
        <strain evidence="2 3">DSM 27563</strain>
    </source>
</reference>
<comment type="caution">
    <text evidence="2">The sequence shown here is derived from an EMBL/GenBank/DDBJ whole genome shotgun (WGS) entry which is preliminary data.</text>
</comment>
<dbReference type="Proteomes" id="UP001519306">
    <property type="component" value="Unassembled WGS sequence"/>
</dbReference>
<proteinExistence type="predicted"/>
<feature type="compositionally biased region" description="Acidic residues" evidence="1">
    <location>
        <begin position="48"/>
        <end position="81"/>
    </location>
</feature>
<sequence>MKKRTLTLILMFSILINSILPMDILAKSLEENNIIHKEITRDKKSYLDNEEIDIEEDEEDSKEVEENEEIDTKEDEKDLEENEKKIY</sequence>
<organism evidence="2 3">
    <name type="scientific">Peptoniphilus stercorisuis</name>
    <dbReference type="NCBI Taxonomy" id="1436965"/>
    <lineage>
        <taxon>Bacteria</taxon>
        <taxon>Bacillati</taxon>
        <taxon>Bacillota</taxon>
        <taxon>Tissierellia</taxon>
        <taxon>Tissierellales</taxon>
        <taxon>Peptoniphilaceae</taxon>
        <taxon>Peptoniphilus</taxon>
    </lineage>
</organism>
<protein>
    <recommendedName>
        <fullName evidence="4">Secreted protein</fullName>
    </recommendedName>
</protein>
<evidence type="ECO:0000256" key="1">
    <source>
        <dbReference type="SAM" id="MobiDB-lite"/>
    </source>
</evidence>
<feature type="region of interest" description="Disordered" evidence="1">
    <location>
        <begin position="46"/>
        <end position="87"/>
    </location>
</feature>
<evidence type="ECO:0000313" key="3">
    <source>
        <dbReference type="Proteomes" id="UP001519306"/>
    </source>
</evidence>
<accession>A0ABS4KDQ1</accession>
<dbReference type="RefSeq" id="WP_210060077.1">
    <property type="nucleotide sequence ID" value="NZ_JAGGLJ010000002.1"/>
</dbReference>
<name>A0ABS4KDQ1_9FIRM</name>
<evidence type="ECO:0008006" key="4">
    <source>
        <dbReference type="Google" id="ProtNLM"/>
    </source>
</evidence>
<dbReference type="EMBL" id="JAGGLJ010000002">
    <property type="protein sequence ID" value="MBP2024769.1"/>
    <property type="molecule type" value="Genomic_DNA"/>
</dbReference>
<keyword evidence="3" id="KW-1185">Reference proteome</keyword>
<evidence type="ECO:0000313" key="2">
    <source>
        <dbReference type="EMBL" id="MBP2024769.1"/>
    </source>
</evidence>